<feature type="compositionally biased region" description="Basic and acidic residues" evidence="1">
    <location>
        <begin position="56"/>
        <end position="66"/>
    </location>
</feature>
<keyword evidence="3" id="KW-1185">Reference proteome</keyword>
<accession>A0A8S0S7J2</accession>
<dbReference type="EMBL" id="CACTIH010003970">
    <property type="protein sequence ID" value="CAA2988088.1"/>
    <property type="molecule type" value="Genomic_DNA"/>
</dbReference>
<dbReference type="Gramene" id="OE9A095295T1">
    <property type="protein sequence ID" value="OE9A095295C1"/>
    <property type="gene ID" value="OE9A095295"/>
</dbReference>
<comment type="caution">
    <text evidence="2">The sequence shown here is derived from an EMBL/GenBank/DDBJ whole genome shotgun (WGS) entry which is preliminary data.</text>
</comment>
<evidence type="ECO:0000256" key="1">
    <source>
        <dbReference type="SAM" id="MobiDB-lite"/>
    </source>
</evidence>
<feature type="region of interest" description="Disordered" evidence="1">
    <location>
        <begin position="47"/>
        <end position="105"/>
    </location>
</feature>
<dbReference type="Proteomes" id="UP000594638">
    <property type="component" value="Unassembled WGS sequence"/>
</dbReference>
<organism evidence="2 3">
    <name type="scientific">Olea europaea subsp. europaea</name>
    <dbReference type="NCBI Taxonomy" id="158383"/>
    <lineage>
        <taxon>Eukaryota</taxon>
        <taxon>Viridiplantae</taxon>
        <taxon>Streptophyta</taxon>
        <taxon>Embryophyta</taxon>
        <taxon>Tracheophyta</taxon>
        <taxon>Spermatophyta</taxon>
        <taxon>Magnoliopsida</taxon>
        <taxon>eudicotyledons</taxon>
        <taxon>Gunneridae</taxon>
        <taxon>Pentapetalae</taxon>
        <taxon>asterids</taxon>
        <taxon>lamiids</taxon>
        <taxon>Lamiales</taxon>
        <taxon>Oleaceae</taxon>
        <taxon>Oleeae</taxon>
        <taxon>Olea</taxon>
    </lineage>
</organism>
<evidence type="ECO:0000313" key="2">
    <source>
        <dbReference type="EMBL" id="CAA2988088.1"/>
    </source>
</evidence>
<proteinExistence type="predicted"/>
<name>A0A8S0S7J2_OLEEU</name>
<protein>
    <submittedName>
        <fullName evidence="2">Uncharacterized protein</fullName>
    </submittedName>
</protein>
<reference evidence="2 3" key="1">
    <citation type="submission" date="2019-12" db="EMBL/GenBank/DDBJ databases">
        <authorList>
            <person name="Alioto T."/>
            <person name="Alioto T."/>
            <person name="Gomez Garrido J."/>
        </authorList>
    </citation>
    <scope>NUCLEOTIDE SEQUENCE [LARGE SCALE GENOMIC DNA]</scope>
</reference>
<feature type="compositionally biased region" description="Gly residues" evidence="1">
    <location>
        <begin position="79"/>
        <end position="91"/>
    </location>
</feature>
<evidence type="ECO:0000313" key="3">
    <source>
        <dbReference type="Proteomes" id="UP000594638"/>
    </source>
</evidence>
<gene>
    <name evidence="2" type="ORF">OLEA9_A095295</name>
</gene>
<sequence>MLREEIKALRQDIGDLYNEVAALQDDIVSSRSYDKGSVERTDLAIDNGRVGGLSDGGDRGPSDEGKAVLGDGSCAINSDGGGESPNNGGGIVSRDGVGILDGDRGGRVRATEEVKVPRIKGCPDGDGERRGPITERVIVAEVMDEEEVPLVEGVTERIPT</sequence>
<dbReference type="AlphaFoldDB" id="A0A8S0S7J2"/>